<sequence>MAMQKLKTGFCIDLGSAALTSLFEGEKEHRVPSAAVVLRESNLFQMAGRMIGHSVLHGGVGVSGLSLPVVTLLTGGSTDTAMSALTLLDCPDLDHRETIGFLKNAELTANETSRVTDLCLSWDLPVPSSTNHDWLFQELLSHAVIHRVRQPIKQIRKSLKETGIWPLLSNRPDVHPIIFPRESNEELNPQDVIQSIHWPQPKFDSDEEEDNEDKVPLEKVSLITGFLRKFIEEASQEVLHDLIRFWVGWELLTRNLLVEVVTSTYLVALTCFLKLRLPSHYQAYKMFHQDLMMAMSSVSCGFGIV</sequence>
<accession>A0A6A5F3B0</accession>
<evidence type="ECO:0000313" key="1">
    <source>
        <dbReference type="EMBL" id="KAF1385988.1"/>
    </source>
</evidence>
<dbReference type="AlphaFoldDB" id="A0A6A5F3B0"/>
<dbReference type="OrthoDB" id="8910180at2759"/>
<dbReference type="EMBL" id="VHII01000009">
    <property type="protein sequence ID" value="KAF1385988.1"/>
    <property type="molecule type" value="Genomic_DNA"/>
</dbReference>
<protein>
    <submittedName>
        <fullName evidence="1">Uncharacterized protein</fullName>
    </submittedName>
</protein>
<proteinExistence type="predicted"/>
<dbReference type="InterPro" id="IPR035983">
    <property type="entry name" value="Hect_E3_ubiquitin_ligase"/>
</dbReference>
<organism evidence="1 2">
    <name type="scientific">Perca fluviatilis</name>
    <name type="common">European perch</name>
    <dbReference type="NCBI Taxonomy" id="8168"/>
    <lineage>
        <taxon>Eukaryota</taxon>
        <taxon>Metazoa</taxon>
        <taxon>Chordata</taxon>
        <taxon>Craniata</taxon>
        <taxon>Vertebrata</taxon>
        <taxon>Euteleostomi</taxon>
        <taxon>Actinopterygii</taxon>
        <taxon>Neopterygii</taxon>
        <taxon>Teleostei</taxon>
        <taxon>Neoteleostei</taxon>
        <taxon>Acanthomorphata</taxon>
        <taxon>Eupercaria</taxon>
        <taxon>Perciformes</taxon>
        <taxon>Percoidei</taxon>
        <taxon>Percidae</taxon>
        <taxon>Percinae</taxon>
        <taxon>Perca</taxon>
    </lineage>
</organism>
<comment type="caution">
    <text evidence="1">The sequence shown here is derived from an EMBL/GenBank/DDBJ whole genome shotgun (WGS) entry which is preliminary data.</text>
</comment>
<name>A0A6A5F3B0_PERFL</name>
<evidence type="ECO:0000313" key="2">
    <source>
        <dbReference type="Proteomes" id="UP000465112"/>
    </source>
</evidence>
<dbReference type="SUPFAM" id="SSF56204">
    <property type="entry name" value="Hect, E3 ligase catalytic domain"/>
    <property type="match status" value="1"/>
</dbReference>
<keyword evidence="2" id="KW-1185">Reference proteome</keyword>
<gene>
    <name evidence="1" type="ORF">PFLUV_G00113470</name>
</gene>
<dbReference type="Proteomes" id="UP000465112">
    <property type="component" value="Chromosome 9"/>
</dbReference>
<dbReference type="GO" id="GO:0004842">
    <property type="term" value="F:ubiquitin-protein transferase activity"/>
    <property type="evidence" value="ECO:0007669"/>
    <property type="project" value="InterPro"/>
</dbReference>
<reference evidence="1 2" key="1">
    <citation type="submission" date="2019-06" db="EMBL/GenBank/DDBJ databases">
        <title>A chromosome-scale genome assembly of the European perch, Perca fluviatilis.</title>
        <authorList>
            <person name="Roques C."/>
            <person name="Zahm M."/>
            <person name="Cabau C."/>
            <person name="Klopp C."/>
            <person name="Bouchez O."/>
            <person name="Donnadieu C."/>
            <person name="Kuhl H."/>
            <person name="Gislard M."/>
            <person name="Guendouz S."/>
            <person name="Journot L."/>
            <person name="Haffray P."/>
            <person name="Bestin A."/>
            <person name="Morvezen R."/>
            <person name="Feron R."/>
            <person name="Wen M."/>
            <person name="Jouanno E."/>
            <person name="Herpin A."/>
            <person name="Schartl M."/>
            <person name="Postlethwait J."/>
            <person name="Schaerlinger B."/>
            <person name="Chardard D."/>
            <person name="Lecocq T."/>
            <person name="Poncet C."/>
            <person name="Jaffrelo L."/>
            <person name="Lampietro C."/>
            <person name="Guiguen Y."/>
        </authorList>
    </citation>
    <scope>NUCLEOTIDE SEQUENCE [LARGE SCALE GENOMIC DNA]</scope>
    <source>
        <tissue evidence="1">Blood</tissue>
    </source>
</reference>